<organism evidence="1">
    <name type="scientific">marine metagenome</name>
    <dbReference type="NCBI Taxonomy" id="408172"/>
    <lineage>
        <taxon>unclassified sequences</taxon>
        <taxon>metagenomes</taxon>
        <taxon>ecological metagenomes</taxon>
    </lineage>
</organism>
<protein>
    <submittedName>
        <fullName evidence="1">Uncharacterized protein</fullName>
    </submittedName>
</protein>
<name>A0A381P499_9ZZZZ</name>
<dbReference type="Gene3D" id="1.20.1050.10">
    <property type="match status" value="1"/>
</dbReference>
<gene>
    <name evidence="1" type="ORF">METZ01_LOCUS14620</name>
</gene>
<evidence type="ECO:0000313" key="1">
    <source>
        <dbReference type="EMBL" id="SUZ61766.1"/>
    </source>
</evidence>
<dbReference type="AlphaFoldDB" id="A0A381P499"/>
<dbReference type="EMBL" id="UINC01000825">
    <property type="protein sequence ID" value="SUZ61766.1"/>
    <property type="molecule type" value="Genomic_DNA"/>
</dbReference>
<dbReference type="SUPFAM" id="SSF47616">
    <property type="entry name" value="GST C-terminal domain-like"/>
    <property type="match status" value="1"/>
</dbReference>
<accession>A0A381P499</accession>
<proteinExistence type="predicted"/>
<reference evidence="1" key="1">
    <citation type="submission" date="2018-05" db="EMBL/GenBank/DDBJ databases">
        <authorList>
            <person name="Lanie J.A."/>
            <person name="Ng W.-L."/>
            <person name="Kazmierczak K.M."/>
            <person name="Andrzejewski T.M."/>
            <person name="Davidsen T.M."/>
            <person name="Wayne K.J."/>
            <person name="Tettelin H."/>
            <person name="Glass J.I."/>
            <person name="Rusch D."/>
            <person name="Podicherti R."/>
            <person name="Tsui H.-C.T."/>
            <person name="Winkler M.E."/>
        </authorList>
    </citation>
    <scope>NUCLEOTIDE SEQUENCE</scope>
</reference>
<dbReference type="Gene3D" id="3.40.30.10">
    <property type="entry name" value="Glutaredoxin"/>
    <property type="match status" value="1"/>
</dbReference>
<sequence>MSDDERSLIETQVSQSPEFITLDEAAAMTKGTRVTFVPGIQALYSEALKNICFVKNIPLIRVLHPPMGVDEATGKDRQEKLYELTSQTSLPTMFHDKERPRNVWTEQLALAERIGAVDSPVLIPNNFGLRVEVFGLCAIVLAEDGLTWNMRILIDSPLGQKYGYSKEASSAAPGKIAEVITLIDRRLEAQEKRGSRYLVGDSLTAADIYWATLSMGVLPVPPEIMPRTRKNKGMLSYFAANSKIPVIADVLTKRIEDHQLFILSTHCETPAVLGGDPL</sequence>
<dbReference type="InterPro" id="IPR036282">
    <property type="entry name" value="Glutathione-S-Trfase_C_sf"/>
</dbReference>